<feature type="domain" description="Methyl-accepting transducer" evidence="8">
    <location>
        <begin position="309"/>
        <end position="376"/>
    </location>
</feature>
<dbReference type="Gene3D" id="3.30.450.20">
    <property type="entry name" value="PAS domain"/>
    <property type="match status" value="2"/>
</dbReference>
<dbReference type="InterPro" id="IPR000014">
    <property type="entry name" value="PAS"/>
</dbReference>
<dbReference type="InterPro" id="IPR013655">
    <property type="entry name" value="PAS_fold_3"/>
</dbReference>
<dbReference type="SMART" id="SM00091">
    <property type="entry name" value="PAS"/>
    <property type="match status" value="2"/>
</dbReference>
<keyword evidence="5" id="KW-0418">Kinase</keyword>
<dbReference type="Proteomes" id="UP000316142">
    <property type="component" value="Unassembled WGS sequence"/>
</dbReference>
<dbReference type="PROSITE" id="PS50111">
    <property type="entry name" value="CHEMOTAXIS_TRANSDUC_2"/>
    <property type="match status" value="1"/>
</dbReference>
<dbReference type="EMBL" id="VHIZ01000051">
    <property type="protein sequence ID" value="TPV23661.1"/>
    <property type="molecule type" value="Genomic_DNA"/>
</dbReference>
<comment type="catalytic activity">
    <reaction evidence="1">
        <text>ATP + protein L-histidine = ADP + protein N-phospho-L-histidine.</text>
        <dbReference type="EC" id="2.7.13.3"/>
    </reaction>
</comment>
<evidence type="ECO:0000256" key="1">
    <source>
        <dbReference type="ARBA" id="ARBA00000085"/>
    </source>
</evidence>
<sequence>MFRKLLKKAPAAERAEAVTSAVPAVETVCADNSDTLLLKCLMNISQACVWYADASDLRTDSPAFYSPPARRLLGLSSQEESGLASLAQRVHPDHRDAFRNFIHYAVSHSAVGDPLRCRIKTDADNFQWFLLRAQYSADFTPPRLVGTIENIREETEQARLFDIVSTRFDLSREMLNDGLWDLDIIGGNPLNPDNVFWWSPQFRKLLGFETAEEFPDVMDSWASRLHPEDKQAALDAFVSHLMDFSGKTGFDIEYRLKLRSGEYRWFQARGQTKRAADGTPLRAVGALIDIQGRKDRLQHEESEIRRNIQTAETAKEIAELVSENGSIAAQIKLISLNASIEAARAGIHGRGFSVIASAIRGLAERTADITGQISRLQMRIKSFAADTDKSDMR</sequence>
<evidence type="ECO:0000256" key="6">
    <source>
        <dbReference type="ARBA" id="ARBA00023224"/>
    </source>
</evidence>
<name>A0ABY2Z4T4_9GAMM</name>
<accession>A0ABY2Z4T4</accession>
<dbReference type="PROSITE" id="PS50112">
    <property type="entry name" value="PAS"/>
    <property type="match status" value="1"/>
</dbReference>
<protein>
    <recommendedName>
        <fullName evidence="2">histidine kinase</fullName>
        <ecNumber evidence="2">2.7.13.3</ecNumber>
    </recommendedName>
</protein>
<evidence type="ECO:0000256" key="4">
    <source>
        <dbReference type="ARBA" id="ARBA00022679"/>
    </source>
</evidence>
<dbReference type="PANTHER" id="PTHR43304">
    <property type="entry name" value="PHYTOCHROME-LIKE PROTEIN CPH1"/>
    <property type="match status" value="1"/>
</dbReference>
<evidence type="ECO:0000259" key="10">
    <source>
        <dbReference type="PROSITE" id="PS50113"/>
    </source>
</evidence>
<dbReference type="CDD" id="cd00130">
    <property type="entry name" value="PAS"/>
    <property type="match status" value="2"/>
</dbReference>
<keyword evidence="3" id="KW-0597">Phosphoprotein</keyword>
<comment type="caution">
    <text evidence="11">The sequence shown here is derived from an EMBL/GenBank/DDBJ whole genome shotgun (WGS) entry which is preliminary data.</text>
</comment>
<dbReference type="PANTHER" id="PTHR43304:SF1">
    <property type="entry name" value="PAC DOMAIN-CONTAINING PROTEIN"/>
    <property type="match status" value="1"/>
</dbReference>
<proteinExistence type="predicted"/>
<keyword evidence="6 7" id="KW-0807">Transducer</keyword>
<dbReference type="InterPro" id="IPR004090">
    <property type="entry name" value="Chemotax_Me-accpt_rcpt"/>
</dbReference>
<dbReference type="EC" id="2.7.13.3" evidence="2"/>
<dbReference type="InterPro" id="IPR000700">
    <property type="entry name" value="PAS-assoc_C"/>
</dbReference>
<gene>
    <name evidence="11" type="ORF">FJW00_15010</name>
</gene>
<dbReference type="InterPro" id="IPR035965">
    <property type="entry name" value="PAS-like_dom_sf"/>
</dbReference>
<keyword evidence="12" id="KW-1185">Reference proteome</keyword>
<dbReference type="Gene3D" id="1.10.287.950">
    <property type="entry name" value="Methyl-accepting chemotaxis protein"/>
    <property type="match status" value="1"/>
</dbReference>
<dbReference type="SUPFAM" id="SSF55785">
    <property type="entry name" value="PYP-like sensor domain (PAS domain)"/>
    <property type="match status" value="1"/>
</dbReference>
<dbReference type="PROSITE" id="PS50113">
    <property type="entry name" value="PAC"/>
    <property type="match status" value="1"/>
</dbReference>
<keyword evidence="4" id="KW-0808">Transferase</keyword>
<dbReference type="Pfam" id="PF00015">
    <property type="entry name" value="MCPsignal"/>
    <property type="match status" value="1"/>
</dbReference>
<dbReference type="Pfam" id="PF08447">
    <property type="entry name" value="PAS_3"/>
    <property type="match status" value="1"/>
</dbReference>
<evidence type="ECO:0000259" key="8">
    <source>
        <dbReference type="PROSITE" id="PS50111"/>
    </source>
</evidence>
<dbReference type="PRINTS" id="PR00260">
    <property type="entry name" value="CHEMTRNSDUCR"/>
</dbReference>
<evidence type="ECO:0000256" key="5">
    <source>
        <dbReference type="ARBA" id="ARBA00022777"/>
    </source>
</evidence>
<evidence type="ECO:0000256" key="7">
    <source>
        <dbReference type="PROSITE-ProRule" id="PRU00284"/>
    </source>
</evidence>
<feature type="domain" description="PAC" evidence="10">
    <location>
        <begin position="250"/>
        <end position="302"/>
    </location>
</feature>
<evidence type="ECO:0000259" key="9">
    <source>
        <dbReference type="PROSITE" id="PS50112"/>
    </source>
</evidence>
<reference evidence="11 12" key="1">
    <citation type="submission" date="2019-06" db="EMBL/GenBank/DDBJ databases">
        <title>Taxogenomics and systematics of the genus Pantoea.</title>
        <authorList>
            <person name="Tambong J.T."/>
        </authorList>
    </citation>
    <scope>NUCLEOTIDE SEQUENCE [LARGE SCALE GENOMIC DNA]</scope>
    <source>
        <strain evidence="11 12">LMG 2558</strain>
    </source>
</reference>
<organism evidence="11 12">
    <name type="scientific">Pantoea anthophila</name>
    <dbReference type="NCBI Taxonomy" id="470931"/>
    <lineage>
        <taxon>Bacteria</taxon>
        <taxon>Pseudomonadati</taxon>
        <taxon>Pseudomonadota</taxon>
        <taxon>Gammaproteobacteria</taxon>
        <taxon>Enterobacterales</taxon>
        <taxon>Erwiniaceae</taxon>
        <taxon>Pantoea</taxon>
    </lineage>
</organism>
<evidence type="ECO:0000313" key="12">
    <source>
        <dbReference type="Proteomes" id="UP000316142"/>
    </source>
</evidence>
<dbReference type="InterPro" id="IPR052162">
    <property type="entry name" value="Sensor_kinase/Photoreceptor"/>
</dbReference>
<feature type="domain" description="PAS" evidence="9">
    <location>
        <begin position="64"/>
        <end position="109"/>
    </location>
</feature>
<evidence type="ECO:0000313" key="11">
    <source>
        <dbReference type="EMBL" id="TPV23661.1"/>
    </source>
</evidence>
<evidence type="ECO:0000256" key="2">
    <source>
        <dbReference type="ARBA" id="ARBA00012438"/>
    </source>
</evidence>
<dbReference type="InterPro" id="IPR004089">
    <property type="entry name" value="MCPsignal_dom"/>
</dbReference>
<evidence type="ECO:0000256" key="3">
    <source>
        <dbReference type="ARBA" id="ARBA00022553"/>
    </source>
</evidence>
<dbReference type="SUPFAM" id="SSF58104">
    <property type="entry name" value="Methyl-accepting chemotaxis protein (MCP) signaling domain"/>
    <property type="match status" value="1"/>
</dbReference>